<organism evidence="1">
    <name type="scientific">viral metagenome</name>
    <dbReference type="NCBI Taxonomy" id="1070528"/>
    <lineage>
        <taxon>unclassified sequences</taxon>
        <taxon>metagenomes</taxon>
        <taxon>organismal metagenomes</taxon>
    </lineage>
</organism>
<accession>A0A6C0AE19</accession>
<dbReference type="AlphaFoldDB" id="A0A6C0AE19"/>
<dbReference type="EMBL" id="MN740593">
    <property type="protein sequence ID" value="QHS77635.1"/>
    <property type="molecule type" value="Genomic_DNA"/>
</dbReference>
<proteinExistence type="predicted"/>
<reference evidence="1" key="1">
    <citation type="journal article" date="2020" name="Nature">
        <title>Giant virus diversity and host interactions through global metagenomics.</title>
        <authorList>
            <person name="Schulz F."/>
            <person name="Roux S."/>
            <person name="Paez-Espino D."/>
            <person name="Jungbluth S."/>
            <person name="Walsh D.A."/>
            <person name="Denef V.J."/>
            <person name="McMahon K.D."/>
            <person name="Konstantinidis K.T."/>
            <person name="Eloe-Fadrosh E.A."/>
            <person name="Kyrpides N.C."/>
            <person name="Woyke T."/>
        </authorList>
    </citation>
    <scope>NUCLEOTIDE SEQUENCE</scope>
    <source>
        <strain evidence="1">GVMAG-S-1021933-23</strain>
    </source>
</reference>
<name>A0A6C0AE19_9ZZZZ</name>
<protein>
    <submittedName>
        <fullName evidence="1">Uncharacterized protein</fullName>
    </submittedName>
</protein>
<sequence length="153" mass="18205">MFHLGKINCVLNVYWWGRLTSVYGLNSCTEEPILDPLKHYALIGSYEDKYGIRNFFNNSVEEKNKYFADDNENKYYLSDDNNILKNWTNKNGSGDLYLVEYTLIDLENLEESLNKSIEEKNILDNHIIFLENIIKKQKNKDNNIFNRITRFFK</sequence>
<evidence type="ECO:0000313" key="1">
    <source>
        <dbReference type="EMBL" id="QHS77635.1"/>
    </source>
</evidence>